<dbReference type="PANTHER" id="PTHR43827">
    <property type="entry name" value="2,5-DIKETO-D-GLUCONIC ACID REDUCTASE"/>
    <property type="match status" value="1"/>
</dbReference>
<dbReference type="EMBL" id="JBFXLS010000003">
    <property type="protein sequence ID" value="KAL2833818.1"/>
    <property type="molecule type" value="Genomic_DNA"/>
</dbReference>
<dbReference type="Pfam" id="PF00248">
    <property type="entry name" value="Aldo_ket_red"/>
    <property type="match status" value="1"/>
</dbReference>
<evidence type="ECO:0000256" key="3">
    <source>
        <dbReference type="ARBA" id="ARBA00012845"/>
    </source>
</evidence>
<evidence type="ECO:0000259" key="10">
    <source>
        <dbReference type="Pfam" id="PF01408"/>
    </source>
</evidence>
<dbReference type="PANTHER" id="PTHR43827:SF3">
    <property type="entry name" value="NADP-DEPENDENT OXIDOREDUCTASE DOMAIN-CONTAINING PROTEIN"/>
    <property type="match status" value="1"/>
</dbReference>
<dbReference type="SUPFAM" id="SSF51735">
    <property type="entry name" value="NAD(P)-binding Rossmann-fold domains"/>
    <property type="match status" value="1"/>
</dbReference>
<keyword evidence="13" id="KW-1185">Reference proteome</keyword>
<evidence type="ECO:0000256" key="5">
    <source>
        <dbReference type="ARBA" id="ARBA00023002"/>
    </source>
</evidence>
<dbReference type="InterPro" id="IPR055170">
    <property type="entry name" value="GFO_IDH_MocA-like_dom"/>
</dbReference>
<protein>
    <recommendedName>
        <fullName evidence="3">D-xylose reductase [NAD(P)H]</fullName>
        <ecNumber evidence="3">1.1.1.307</ecNumber>
    </recommendedName>
</protein>
<dbReference type="PROSITE" id="PS00798">
    <property type="entry name" value="ALDOKETO_REDUCTASE_1"/>
    <property type="match status" value="1"/>
</dbReference>
<evidence type="ECO:0000313" key="12">
    <source>
        <dbReference type="EMBL" id="KAL2833818.1"/>
    </source>
</evidence>
<dbReference type="InterPro" id="IPR036291">
    <property type="entry name" value="NAD(P)-bd_dom_sf"/>
</dbReference>
<evidence type="ECO:0000256" key="1">
    <source>
        <dbReference type="ARBA" id="ARBA00007905"/>
    </source>
</evidence>
<gene>
    <name evidence="12" type="ORF">BDW59DRAFT_168875</name>
</gene>
<dbReference type="Gene3D" id="3.20.20.100">
    <property type="entry name" value="NADP-dependent oxidoreductase domain"/>
    <property type="match status" value="1"/>
</dbReference>
<dbReference type="Pfam" id="PF01408">
    <property type="entry name" value="GFO_IDH_MocA"/>
    <property type="match status" value="1"/>
</dbReference>
<evidence type="ECO:0000313" key="13">
    <source>
        <dbReference type="Proteomes" id="UP001610335"/>
    </source>
</evidence>
<sequence length="691" mass="76926">MPPTTSHRTPRPDYGHSQIQCMGQREAIKGRCPLLHQPVSQQRRSYKIALIGLGYRGYRSHFLSLTDSPSVSVVAVCDTNQNTLRSFSEKHSNTPAYSSLARLLDSHKLDFAVISLPHGGHFDCVTALSDKGVPILKEKPVAESVHEYAWMRDLPMPIGVTFQKRFEPQFLQLKGLLPLIGDVTAVQASLALNIAHLDETWRATTSVGVTEDLGCHMLDLVVWLFGLPTSLMANSVSSVRPLQQYSGDDVSNVIMDWGPKNCMSHVHMSRVAHRPVQSIAVTGTKGTLLADGCQVMHYDIEGRQLNKTVHQCIEKDVIRRMTQEFGDWATGRTDTFSSGLENVQDTVLVVDAIKDSLTSRQVQHPLFLSTKSPRIPSSSPLVKASLGRGSSYSTSACSMKKGMVFPLNTGSTIPSVGLGTRRAEWAGQVREAVRTALQAGYRHIDTAESSGNEYEIGQAIKDSGVPRNEIWVTTKLDNRWHGRVAQALETSLSTLDTGYVDLYLMHWPICVDPDDMTRQLPNWSFIETWKELEKLSRNKVRNIGVSNFGISHLEMMRHACCDIVPAVNQIELHPYWPSAKLLKYCAEHGIHCTAYSPLGSYNSPLLREPMLHRISQKTGRTKHQILLKWGIQRGTSVIPRSVNPSRIQDNFGLEGWKLTNGEMGRLNSLITRLKSCGDDWLAGKVFLGDDE</sequence>
<evidence type="ECO:0000259" key="9">
    <source>
        <dbReference type="Pfam" id="PF00248"/>
    </source>
</evidence>
<comment type="catalytic activity">
    <reaction evidence="7">
        <text>xylitol + NADP(+) = D-xylose + NADPH + H(+)</text>
        <dbReference type="Rhea" id="RHEA:27445"/>
        <dbReference type="ChEBI" id="CHEBI:15378"/>
        <dbReference type="ChEBI" id="CHEBI:17151"/>
        <dbReference type="ChEBI" id="CHEBI:53455"/>
        <dbReference type="ChEBI" id="CHEBI:57783"/>
        <dbReference type="ChEBI" id="CHEBI:58349"/>
        <dbReference type="EC" id="1.1.1.307"/>
    </reaction>
</comment>
<dbReference type="InterPro" id="IPR023210">
    <property type="entry name" value="NADP_OxRdtase_dom"/>
</dbReference>
<dbReference type="Gene3D" id="3.30.360.10">
    <property type="entry name" value="Dihydrodipicolinate Reductase, domain 2"/>
    <property type="match status" value="1"/>
</dbReference>
<keyword evidence="5" id="KW-0560">Oxidoreductase</keyword>
<dbReference type="SUPFAM" id="SSF55347">
    <property type="entry name" value="Glyceraldehyde-3-phosphate dehydrogenase-like, C-terminal domain"/>
    <property type="match status" value="1"/>
</dbReference>
<dbReference type="InterPro" id="IPR018170">
    <property type="entry name" value="Aldo/ket_reductase_CS"/>
</dbReference>
<comment type="similarity">
    <text evidence="2">Belongs to the Gfo/Idh/MocA family.</text>
</comment>
<dbReference type="EC" id="1.1.1.307" evidence="3"/>
<keyword evidence="4" id="KW-0521">NADP</keyword>
<comment type="catalytic activity">
    <reaction evidence="8">
        <text>xylitol + NAD(+) = D-xylose + NADH + H(+)</text>
        <dbReference type="Rhea" id="RHEA:27441"/>
        <dbReference type="ChEBI" id="CHEBI:15378"/>
        <dbReference type="ChEBI" id="CHEBI:17151"/>
        <dbReference type="ChEBI" id="CHEBI:53455"/>
        <dbReference type="ChEBI" id="CHEBI:57540"/>
        <dbReference type="ChEBI" id="CHEBI:57945"/>
        <dbReference type="EC" id="1.1.1.307"/>
    </reaction>
</comment>
<dbReference type="Gene3D" id="3.40.50.720">
    <property type="entry name" value="NAD(P)-binding Rossmann-like Domain"/>
    <property type="match status" value="1"/>
</dbReference>
<comment type="similarity">
    <text evidence="1">Belongs to the aldo/keto reductase family.</text>
</comment>
<dbReference type="SUPFAM" id="SSF51430">
    <property type="entry name" value="NAD(P)-linked oxidoreductase"/>
    <property type="match status" value="1"/>
</dbReference>
<evidence type="ECO:0000256" key="8">
    <source>
        <dbReference type="ARBA" id="ARBA00049485"/>
    </source>
</evidence>
<name>A0ABR4J441_9EURO</name>
<evidence type="ECO:0000259" key="11">
    <source>
        <dbReference type="Pfam" id="PF22725"/>
    </source>
</evidence>
<comment type="caution">
    <text evidence="12">The sequence shown here is derived from an EMBL/GenBank/DDBJ whole genome shotgun (WGS) entry which is preliminary data.</text>
</comment>
<dbReference type="InterPro" id="IPR036812">
    <property type="entry name" value="NAD(P)_OxRdtase_dom_sf"/>
</dbReference>
<feature type="domain" description="NADP-dependent oxidoreductase" evidence="9">
    <location>
        <begin position="427"/>
        <end position="669"/>
    </location>
</feature>
<reference evidence="12 13" key="1">
    <citation type="submission" date="2024-07" db="EMBL/GenBank/DDBJ databases">
        <title>Section-level genome sequencing and comparative genomics of Aspergillus sections Usti and Cavernicolus.</title>
        <authorList>
            <consortium name="Lawrence Berkeley National Laboratory"/>
            <person name="Nybo J.L."/>
            <person name="Vesth T.C."/>
            <person name="Theobald S."/>
            <person name="Frisvad J.C."/>
            <person name="Larsen T.O."/>
            <person name="Kjaerboelling I."/>
            <person name="Rothschild-Mancinelli K."/>
            <person name="Lyhne E.K."/>
            <person name="Kogle M.E."/>
            <person name="Barry K."/>
            <person name="Clum A."/>
            <person name="Na H."/>
            <person name="Ledsgaard L."/>
            <person name="Lin J."/>
            <person name="Lipzen A."/>
            <person name="Kuo A."/>
            <person name="Riley R."/>
            <person name="Mondo S."/>
            <person name="LaButti K."/>
            <person name="Haridas S."/>
            <person name="Pangalinan J."/>
            <person name="Salamov A.A."/>
            <person name="Simmons B.A."/>
            <person name="Magnuson J.K."/>
            <person name="Chen J."/>
            <person name="Drula E."/>
            <person name="Henrissat B."/>
            <person name="Wiebenga A."/>
            <person name="Lubbers R.J."/>
            <person name="Gomes A.C."/>
            <person name="Makela M.R."/>
            <person name="Stajich J."/>
            <person name="Grigoriev I.V."/>
            <person name="Mortensen U.H."/>
            <person name="De vries R.P."/>
            <person name="Baker S.E."/>
            <person name="Andersen M.R."/>
        </authorList>
    </citation>
    <scope>NUCLEOTIDE SEQUENCE [LARGE SCALE GENOMIC DNA]</scope>
    <source>
        <strain evidence="12 13">CBS 600.67</strain>
    </source>
</reference>
<evidence type="ECO:0000256" key="7">
    <source>
        <dbReference type="ARBA" id="ARBA00047534"/>
    </source>
</evidence>
<feature type="domain" description="GFO/IDH/MocA-like oxidoreductase" evidence="11">
    <location>
        <begin position="180"/>
        <end position="288"/>
    </location>
</feature>
<dbReference type="InterPro" id="IPR020471">
    <property type="entry name" value="AKR"/>
</dbReference>
<comment type="function">
    <text evidence="6">Catalyzes the initial reaction in the xylose utilization pathway by reducing D-xylose into xylitol. Xylose is a major component of hemicelluloses such as xylan. Most fungi utilize D-xylose via three enzymatic reactions, xylose reductase (XR), xylitol dehydrogenase (XDH), and xylulokinase, to form xylulose 5-phosphate, which enters pentose phosphate pathway.</text>
</comment>
<accession>A0ABR4J441</accession>
<proteinExistence type="inferred from homology"/>
<organism evidence="12 13">
    <name type="scientific">Aspergillus cavernicola</name>
    <dbReference type="NCBI Taxonomy" id="176166"/>
    <lineage>
        <taxon>Eukaryota</taxon>
        <taxon>Fungi</taxon>
        <taxon>Dikarya</taxon>
        <taxon>Ascomycota</taxon>
        <taxon>Pezizomycotina</taxon>
        <taxon>Eurotiomycetes</taxon>
        <taxon>Eurotiomycetidae</taxon>
        <taxon>Eurotiales</taxon>
        <taxon>Aspergillaceae</taxon>
        <taxon>Aspergillus</taxon>
        <taxon>Aspergillus subgen. Nidulantes</taxon>
    </lineage>
</organism>
<evidence type="ECO:0000256" key="2">
    <source>
        <dbReference type="ARBA" id="ARBA00010928"/>
    </source>
</evidence>
<evidence type="ECO:0000256" key="4">
    <source>
        <dbReference type="ARBA" id="ARBA00022857"/>
    </source>
</evidence>
<dbReference type="Proteomes" id="UP001610335">
    <property type="component" value="Unassembled WGS sequence"/>
</dbReference>
<evidence type="ECO:0000256" key="6">
    <source>
        <dbReference type="ARBA" id="ARBA00025065"/>
    </source>
</evidence>
<feature type="domain" description="Gfo/Idh/MocA-like oxidoreductase N-terminal" evidence="10">
    <location>
        <begin position="47"/>
        <end position="148"/>
    </location>
</feature>
<dbReference type="PRINTS" id="PR00069">
    <property type="entry name" value="ALDKETRDTASE"/>
</dbReference>
<dbReference type="Pfam" id="PF22725">
    <property type="entry name" value="GFO_IDH_MocA_C3"/>
    <property type="match status" value="1"/>
</dbReference>
<dbReference type="InterPro" id="IPR000683">
    <property type="entry name" value="Gfo/Idh/MocA-like_OxRdtase_N"/>
</dbReference>